<dbReference type="EMBL" id="BSYO01000004">
    <property type="protein sequence ID" value="GMH03476.1"/>
    <property type="molecule type" value="Genomic_DNA"/>
</dbReference>
<evidence type="ECO:0000313" key="2">
    <source>
        <dbReference type="EMBL" id="GMH03476.1"/>
    </source>
</evidence>
<reference evidence="2" key="1">
    <citation type="submission" date="2023-05" db="EMBL/GenBank/DDBJ databases">
        <title>Nepenthes gracilis genome sequencing.</title>
        <authorList>
            <person name="Fukushima K."/>
        </authorList>
    </citation>
    <scope>NUCLEOTIDE SEQUENCE</scope>
    <source>
        <strain evidence="2">SING2019-196</strain>
    </source>
</reference>
<sequence>MKQRQLHHAHFPTPSKSATSAQSQYQHEVQQMVLVELNVQQAKAGSHVMNTARLAASKHRFQSKAGQTAGSRTAAFGHCTFARSGYHR</sequence>
<feature type="compositionally biased region" description="Polar residues" evidence="1">
    <location>
        <begin position="14"/>
        <end position="25"/>
    </location>
</feature>
<proteinExistence type="predicted"/>
<organism evidence="2 3">
    <name type="scientific">Nepenthes gracilis</name>
    <name type="common">Slender pitcher plant</name>
    <dbReference type="NCBI Taxonomy" id="150966"/>
    <lineage>
        <taxon>Eukaryota</taxon>
        <taxon>Viridiplantae</taxon>
        <taxon>Streptophyta</taxon>
        <taxon>Embryophyta</taxon>
        <taxon>Tracheophyta</taxon>
        <taxon>Spermatophyta</taxon>
        <taxon>Magnoliopsida</taxon>
        <taxon>eudicotyledons</taxon>
        <taxon>Gunneridae</taxon>
        <taxon>Pentapetalae</taxon>
        <taxon>Caryophyllales</taxon>
        <taxon>Nepenthaceae</taxon>
        <taxon>Nepenthes</taxon>
    </lineage>
</organism>
<dbReference type="AlphaFoldDB" id="A0AAD3S339"/>
<gene>
    <name evidence="2" type="ORF">Nepgr_005315</name>
</gene>
<dbReference type="Proteomes" id="UP001279734">
    <property type="component" value="Unassembled WGS sequence"/>
</dbReference>
<evidence type="ECO:0000256" key="1">
    <source>
        <dbReference type="SAM" id="MobiDB-lite"/>
    </source>
</evidence>
<comment type="caution">
    <text evidence="2">The sequence shown here is derived from an EMBL/GenBank/DDBJ whole genome shotgun (WGS) entry which is preliminary data.</text>
</comment>
<feature type="compositionally biased region" description="Basic residues" evidence="1">
    <location>
        <begin position="1"/>
        <end position="10"/>
    </location>
</feature>
<protein>
    <submittedName>
        <fullName evidence="2">Uncharacterized protein</fullName>
    </submittedName>
</protein>
<feature type="region of interest" description="Disordered" evidence="1">
    <location>
        <begin position="1"/>
        <end position="25"/>
    </location>
</feature>
<keyword evidence="3" id="KW-1185">Reference proteome</keyword>
<evidence type="ECO:0000313" key="3">
    <source>
        <dbReference type="Proteomes" id="UP001279734"/>
    </source>
</evidence>
<name>A0AAD3S339_NEPGR</name>
<accession>A0AAD3S339</accession>